<dbReference type="PANTHER" id="PTHR13847:SF289">
    <property type="entry name" value="GLYCINE OXIDASE"/>
    <property type="match status" value="1"/>
</dbReference>
<dbReference type="SUPFAM" id="SSF54373">
    <property type="entry name" value="FAD-linked reductases, C-terminal domain"/>
    <property type="match status" value="1"/>
</dbReference>
<organism evidence="3">
    <name type="scientific">marine metagenome</name>
    <dbReference type="NCBI Taxonomy" id="408172"/>
    <lineage>
        <taxon>unclassified sequences</taxon>
        <taxon>metagenomes</taxon>
        <taxon>ecological metagenomes</taxon>
    </lineage>
</organism>
<name>A0A381Y2N4_9ZZZZ</name>
<dbReference type="InterPro" id="IPR006076">
    <property type="entry name" value="FAD-dep_OxRdtase"/>
</dbReference>
<dbReference type="PANTHER" id="PTHR13847">
    <property type="entry name" value="SARCOSINE DEHYDROGENASE-RELATED"/>
    <property type="match status" value="1"/>
</dbReference>
<dbReference type="GO" id="GO:0016491">
    <property type="term" value="F:oxidoreductase activity"/>
    <property type="evidence" value="ECO:0007669"/>
    <property type="project" value="UniProtKB-KW"/>
</dbReference>
<feature type="domain" description="FAD dependent oxidoreductase" evidence="2">
    <location>
        <begin position="7"/>
        <end position="350"/>
    </location>
</feature>
<dbReference type="Gene3D" id="3.50.50.60">
    <property type="entry name" value="FAD/NAD(P)-binding domain"/>
    <property type="match status" value="1"/>
</dbReference>
<sequence length="370" mass="41026">MKQSLFDIVIIGAGVIGHSIAFRLKQCRPDLNLAVLGDPMNSLMASRAAAGMLAPFGECGKADRFFRFCRESLLQYPDFIKDLISTSDIPVHLSMKGSLIPSSSLGNDWEKRIRFFREENIPHEIWSPARCQQLAPALAESCGEVMWVGEGQVNNREMHDALVAASRKLGVEILEKNVTGFVHDSSIVEAAVTSTLEVRSQKFILASGSWSSQLGDALDVSLPLKPIKGQMCRVQVEDDQLDYTVHGLMTYIAPWRGGKGFVLGTTMEDRGFDPVIEEGVIQGLIDRAAQVIPCLKDAPLIESWTGLRPAAEDLMPVMGKSTRYQNLFYSTGHYRNGILQTPKQAEYIVDTILETLTDEISEFSPKRYNL</sequence>
<evidence type="ECO:0000256" key="1">
    <source>
        <dbReference type="ARBA" id="ARBA00023002"/>
    </source>
</evidence>
<proteinExistence type="predicted"/>
<dbReference type="AlphaFoldDB" id="A0A381Y2N4"/>
<reference evidence="3" key="1">
    <citation type="submission" date="2018-05" db="EMBL/GenBank/DDBJ databases">
        <authorList>
            <person name="Lanie J.A."/>
            <person name="Ng W.-L."/>
            <person name="Kazmierczak K.M."/>
            <person name="Andrzejewski T.M."/>
            <person name="Davidsen T.M."/>
            <person name="Wayne K.J."/>
            <person name="Tettelin H."/>
            <person name="Glass J.I."/>
            <person name="Rusch D."/>
            <person name="Podicherti R."/>
            <person name="Tsui H.-C.T."/>
            <person name="Winkler M.E."/>
        </authorList>
    </citation>
    <scope>NUCLEOTIDE SEQUENCE</scope>
</reference>
<gene>
    <name evidence="3" type="ORF">METZ01_LOCUS123974</name>
</gene>
<dbReference type="SUPFAM" id="SSF51905">
    <property type="entry name" value="FAD/NAD(P)-binding domain"/>
    <property type="match status" value="1"/>
</dbReference>
<keyword evidence="1" id="KW-0560">Oxidoreductase</keyword>
<evidence type="ECO:0000313" key="3">
    <source>
        <dbReference type="EMBL" id="SVA71120.1"/>
    </source>
</evidence>
<dbReference type="Gene3D" id="3.30.9.10">
    <property type="entry name" value="D-Amino Acid Oxidase, subunit A, domain 2"/>
    <property type="match status" value="1"/>
</dbReference>
<protein>
    <recommendedName>
        <fullName evidence="2">FAD dependent oxidoreductase domain-containing protein</fullName>
    </recommendedName>
</protein>
<dbReference type="GO" id="GO:0005737">
    <property type="term" value="C:cytoplasm"/>
    <property type="evidence" value="ECO:0007669"/>
    <property type="project" value="TreeGrafter"/>
</dbReference>
<accession>A0A381Y2N4</accession>
<dbReference type="InterPro" id="IPR036188">
    <property type="entry name" value="FAD/NAD-bd_sf"/>
</dbReference>
<dbReference type="EMBL" id="UINC01017225">
    <property type="protein sequence ID" value="SVA71120.1"/>
    <property type="molecule type" value="Genomic_DNA"/>
</dbReference>
<evidence type="ECO:0000259" key="2">
    <source>
        <dbReference type="Pfam" id="PF01266"/>
    </source>
</evidence>
<dbReference type="Pfam" id="PF01266">
    <property type="entry name" value="DAO"/>
    <property type="match status" value="1"/>
</dbReference>